<organism evidence="1 2">
    <name type="scientific">Saccharata proteae CBS 121410</name>
    <dbReference type="NCBI Taxonomy" id="1314787"/>
    <lineage>
        <taxon>Eukaryota</taxon>
        <taxon>Fungi</taxon>
        <taxon>Dikarya</taxon>
        <taxon>Ascomycota</taxon>
        <taxon>Pezizomycotina</taxon>
        <taxon>Dothideomycetes</taxon>
        <taxon>Dothideomycetes incertae sedis</taxon>
        <taxon>Botryosphaeriales</taxon>
        <taxon>Saccharataceae</taxon>
        <taxon>Saccharata</taxon>
    </lineage>
</organism>
<reference evidence="1" key="1">
    <citation type="journal article" date="2020" name="Stud. Mycol.">
        <title>101 Dothideomycetes genomes: a test case for predicting lifestyles and emergence of pathogens.</title>
        <authorList>
            <person name="Haridas S."/>
            <person name="Albert R."/>
            <person name="Binder M."/>
            <person name="Bloem J."/>
            <person name="Labutti K."/>
            <person name="Salamov A."/>
            <person name="Andreopoulos B."/>
            <person name="Baker S."/>
            <person name="Barry K."/>
            <person name="Bills G."/>
            <person name="Bluhm B."/>
            <person name="Cannon C."/>
            <person name="Castanera R."/>
            <person name="Culley D."/>
            <person name="Daum C."/>
            <person name="Ezra D."/>
            <person name="Gonzalez J."/>
            <person name="Henrissat B."/>
            <person name="Kuo A."/>
            <person name="Liang C."/>
            <person name="Lipzen A."/>
            <person name="Lutzoni F."/>
            <person name="Magnuson J."/>
            <person name="Mondo S."/>
            <person name="Nolan M."/>
            <person name="Ohm R."/>
            <person name="Pangilinan J."/>
            <person name="Park H.-J."/>
            <person name="Ramirez L."/>
            <person name="Alfaro M."/>
            <person name="Sun H."/>
            <person name="Tritt A."/>
            <person name="Yoshinaga Y."/>
            <person name="Zwiers L.-H."/>
            <person name="Turgeon B."/>
            <person name="Goodwin S."/>
            <person name="Spatafora J."/>
            <person name="Crous P."/>
            <person name="Grigoriev I."/>
        </authorList>
    </citation>
    <scope>NUCLEOTIDE SEQUENCE</scope>
    <source>
        <strain evidence="1">CBS 121410</strain>
    </source>
</reference>
<gene>
    <name evidence="1" type="ORF">K490DRAFT_53526</name>
</gene>
<accession>A0A9P4LZ06</accession>
<proteinExistence type="predicted"/>
<evidence type="ECO:0000313" key="2">
    <source>
        <dbReference type="Proteomes" id="UP000799776"/>
    </source>
</evidence>
<sequence length="284" mass="32410">MEDPVAVLTSFGGIFKREEGKERDSYVQITRTLAMSLLDPDHESDLEGIVSAIVSQNEARLFMDAVGVHLVSDVSTDGLSPRMRLPIACYKHIEGASLVVMTAVESFSDMELVKHEKELMRTYWRKWVPRYWTIWVPSPAGEIDLHALQPYIRSGSIDVWRYATSREQERVRRAATLKQFRILMAELHERGEVKFGMVTIYLKWHGDTEERLAGEDSHIRSAIESLPLFVSNVGRSVCRLGDYQQLQKAWSDQNIQRRLDALDDLNGLAVYPCLYVKSFIAGFG</sequence>
<keyword evidence="2" id="KW-1185">Reference proteome</keyword>
<evidence type="ECO:0000313" key="1">
    <source>
        <dbReference type="EMBL" id="KAF2090535.1"/>
    </source>
</evidence>
<protein>
    <submittedName>
        <fullName evidence="1">Uncharacterized protein</fullName>
    </submittedName>
</protein>
<comment type="caution">
    <text evidence="1">The sequence shown here is derived from an EMBL/GenBank/DDBJ whole genome shotgun (WGS) entry which is preliminary data.</text>
</comment>
<dbReference type="Proteomes" id="UP000799776">
    <property type="component" value="Unassembled WGS sequence"/>
</dbReference>
<name>A0A9P4LZ06_9PEZI</name>
<dbReference type="EMBL" id="ML978712">
    <property type="protein sequence ID" value="KAF2090535.1"/>
    <property type="molecule type" value="Genomic_DNA"/>
</dbReference>
<dbReference type="AlphaFoldDB" id="A0A9P4LZ06"/>